<dbReference type="InterPro" id="IPR051599">
    <property type="entry name" value="Cell_Envelope_Assoc"/>
</dbReference>
<accession>A0AAE4FV55</accession>
<dbReference type="PANTHER" id="PTHR30336:SF4">
    <property type="entry name" value="ENVELOPE BIOGENESIS FACTOR ELYC"/>
    <property type="match status" value="1"/>
</dbReference>
<dbReference type="PROSITE" id="PS51257">
    <property type="entry name" value="PROKAR_LIPOPROTEIN"/>
    <property type="match status" value="1"/>
</dbReference>
<dbReference type="CDD" id="cd06259">
    <property type="entry name" value="YdcF-like"/>
    <property type="match status" value="1"/>
</dbReference>
<keyword evidence="4" id="KW-1185">Reference proteome</keyword>
<dbReference type="InterPro" id="IPR003848">
    <property type="entry name" value="DUF218"/>
</dbReference>
<dbReference type="GO" id="GO:0005886">
    <property type="term" value="C:plasma membrane"/>
    <property type="evidence" value="ECO:0007669"/>
    <property type="project" value="TreeGrafter"/>
</dbReference>
<feature type="transmembrane region" description="Helical" evidence="1">
    <location>
        <begin position="12"/>
        <end position="31"/>
    </location>
</feature>
<evidence type="ECO:0000313" key="4">
    <source>
        <dbReference type="Proteomes" id="UP001268256"/>
    </source>
</evidence>
<protein>
    <submittedName>
        <fullName evidence="3">YdcF family protein</fullName>
    </submittedName>
</protein>
<reference evidence="4" key="1">
    <citation type="submission" date="2023-07" db="EMBL/GenBank/DDBJ databases">
        <authorList>
            <person name="Luz R."/>
            <person name="Cordeiro R."/>
            <person name="Fonseca A."/>
            <person name="Goncalves V."/>
        </authorList>
    </citation>
    <scope>NUCLEOTIDE SEQUENCE [LARGE SCALE GENOMIC DNA]</scope>
    <source>
        <strain evidence="4">BACA0444</strain>
    </source>
</reference>
<evidence type="ECO:0000256" key="1">
    <source>
        <dbReference type="SAM" id="Phobius"/>
    </source>
</evidence>
<evidence type="ECO:0000259" key="2">
    <source>
        <dbReference type="Pfam" id="PF02698"/>
    </source>
</evidence>
<keyword evidence="1" id="KW-1133">Transmembrane helix</keyword>
<keyword evidence="1" id="KW-0472">Membrane</keyword>
<dbReference type="Gene3D" id="3.40.50.620">
    <property type="entry name" value="HUPs"/>
    <property type="match status" value="1"/>
</dbReference>
<feature type="transmembrane region" description="Helical" evidence="1">
    <location>
        <begin position="38"/>
        <end position="57"/>
    </location>
</feature>
<name>A0AAE4FV55_9CYAN</name>
<dbReference type="EMBL" id="JAVMIP010000017">
    <property type="protein sequence ID" value="MDS3861857.1"/>
    <property type="molecule type" value="Genomic_DNA"/>
</dbReference>
<dbReference type="PANTHER" id="PTHR30336">
    <property type="entry name" value="INNER MEMBRANE PROTEIN, PROBABLE PERMEASE"/>
    <property type="match status" value="1"/>
</dbReference>
<proteinExistence type="predicted"/>
<dbReference type="Proteomes" id="UP001268256">
    <property type="component" value="Unassembled WGS sequence"/>
</dbReference>
<evidence type="ECO:0000313" key="3">
    <source>
        <dbReference type="EMBL" id="MDS3861857.1"/>
    </source>
</evidence>
<dbReference type="GO" id="GO:0000270">
    <property type="term" value="P:peptidoglycan metabolic process"/>
    <property type="evidence" value="ECO:0007669"/>
    <property type="project" value="TreeGrafter"/>
</dbReference>
<comment type="caution">
    <text evidence="3">The sequence shown here is derived from an EMBL/GenBank/DDBJ whole genome shotgun (WGS) entry which is preliminary data.</text>
</comment>
<gene>
    <name evidence="3" type="ORF">RIF25_13705</name>
</gene>
<organism evidence="3 4">
    <name type="scientific">Pseudocalidococcus azoricus BACA0444</name>
    <dbReference type="NCBI Taxonomy" id="2918990"/>
    <lineage>
        <taxon>Bacteria</taxon>
        <taxon>Bacillati</taxon>
        <taxon>Cyanobacteriota</taxon>
        <taxon>Cyanophyceae</taxon>
        <taxon>Acaryochloridales</taxon>
        <taxon>Thermosynechococcaceae</taxon>
        <taxon>Pseudocalidococcus</taxon>
        <taxon>Pseudocalidococcus azoricus</taxon>
    </lineage>
</organism>
<dbReference type="GO" id="GO:0043164">
    <property type="term" value="P:Gram-negative-bacterium-type cell wall biogenesis"/>
    <property type="evidence" value="ECO:0007669"/>
    <property type="project" value="TreeGrafter"/>
</dbReference>
<dbReference type="AlphaFoldDB" id="A0AAE4FV55"/>
<dbReference type="Pfam" id="PF02698">
    <property type="entry name" value="DUF218"/>
    <property type="match status" value="1"/>
</dbReference>
<feature type="domain" description="DUF218" evidence="2">
    <location>
        <begin position="79"/>
        <end position="250"/>
    </location>
</feature>
<keyword evidence="1" id="KW-0812">Transmembrane</keyword>
<sequence>MELFISKLLPLFAYPLGLACLGLIVAMCCLWKQPRIAAVAIVISFGALFLGGNYVIAQSLTAALEYQNPAPKPLPKAAAIIVLGGGVRSQIPPSPWVDLNDGGDRILYGAKLWREGYAPYLILSGGRVDSTPGVSEAADMAQIAQAMGVPPTAILLEPNSRTTYENAQFTQELLNQQAISGRLLLVTSAWHLPRALGIFRHFKLDVIPAPIDYRSNGTTVLAGLAAIPFYLIPDVEWLSLTTMMLKEYFGLGIYWLRGWL</sequence>
<dbReference type="InterPro" id="IPR014729">
    <property type="entry name" value="Rossmann-like_a/b/a_fold"/>
</dbReference>
<dbReference type="RefSeq" id="WP_322879083.1">
    <property type="nucleotide sequence ID" value="NZ_JAVMIP010000017.1"/>
</dbReference>